<dbReference type="EMBL" id="JAPDNT010000016">
    <property type="protein sequence ID" value="MCW3476183.1"/>
    <property type="molecule type" value="Genomic_DNA"/>
</dbReference>
<name>A0AA41YTB8_9PROT</name>
<keyword evidence="1" id="KW-1133">Transmembrane helix</keyword>
<sequence length="58" mass="6082">MARLWCRLLGVKQEHRGVTAIEYALIAMVLGAAVLAGAQVLGNALAVSFAGVSRLFPT</sequence>
<evidence type="ECO:0000256" key="1">
    <source>
        <dbReference type="SAM" id="Phobius"/>
    </source>
</evidence>
<keyword evidence="1" id="KW-0812">Transmembrane</keyword>
<evidence type="ECO:0000313" key="2">
    <source>
        <dbReference type="EMBL" id="MCW3476183.1"/>
    </source>
</evidence>
<organism evidence="2 3">
    <name type="scientific">Limobrevibacterium gyesilva</name>
    <dbReference type="NCBI Taxonomy" id="2991712"/>
    <lineage>
        <taxon>Bacteria</taxon>
        <taxon>Pseudomonadati</taxon>
        <taxon>Pseudomonadota</taxon>
        <taxon>Alphaproteobacteria</taxon>
        <taxon>Acetobacterales</taxon>
        <taxon>Acetobacteraceae</taxon>
        <taxon>Limobrevibacterium</taxon>
    </lineage>
</organism>
<dbReference type="Proteomes" id="UP001165679">
    <property type="component" value="Unassembled WGS sequence"/>
</dbReference>
<dbReference type="InterPro" id="IPR007047">
    <property type="entry name" value="Flp_Fap"/>
</dbReference>
<keyword evidence="3" id="KW-1185">Reference proteome</keyword>
<feature type="transmembrane region" description="Helical" evidence="1">
    <location>
        <begin position="20"/>
        <end position="41"/>
    </location>
</feature>
<keyword evidence="1" id="KW-0472">Membrane</keyword>
<reference evidence="2" key="1">
    <citation type="submission" date="2022-09" db="EMBL/GenBank/DDBJ databases">
        <title>Rhodovastum sp. nov. RN2-1 isolated from soil in Seongnam, South Korea.</title>
        <authorList>
            <person name="Le N.T."/>
        </authorList>
    </citation>
    <scope>NUCLEOTIDE SEQUENCE</scope>
    <source>
        <strain evidence="2">RN2-1</strain>
    </source>
</reference>
<proteinExistence type="predicted"/>
<accession>A0AA41YTB8</accession>
<dbReference type="Pfam" id="PF04964">
    <property type="entry name" value="Flp_Fap"/>
    <property type="match status" value="1"/>
</dbReference>
<gene>
    <name evidence="2" type="ORF">OL599_16510</name>
</gene>
<comment type="caution">
    <text evidence="2">The sequence shown here is derived from an EMBL/GenBank/DDBJ whole genome shotgun (WGS) entry which is preliminary data.</text>
</comment>
<protein>
    <submittedName>
        <fullName evidence="2">Flp family type IVb pilin</fullName>
    </submittedName>
</protein>
<dbReference type="AlphaFoldDB" id="A0AA41YTB8"/>
<reference evidence="2" key="2">
    <citation type="submission" date="2022-10" db="EMBL/GenBank/DDBJ databases">
        <authorList>
            <person name="Trinh H.N."/>
        </authorList>
    </citation>
    <scope>NUCLEOTIDE SEQUENCE</scope>
    <source>
        <strain evidence="2">RN2-1</strain>
    </source>
</reference>
<evidence type="ECO:0000313" key="3">
    <source>
        <dbReference type="Proteomes" id="UP001165679"/>
    </source>
</evidence>